<dbReference type="Proteomes" id="UP000199373">
    <property type="component" value="Unassembled WGS sequence"/>
</dbReference>
<gene>
    <name evidence="3" type="ORF">SAMN04487850_1430</name>
</gene>
<dbReference type="AlphaFoldDB" id="A0A1I0NYG2"/>
<feature type="domain" description="BT-2262-like C-terminal" evidence="2">
    <location>
        <begin position="120"/>
        <end position="211"/>
    </location>
</feature>
<protein>
    <recommendedName>
        <fullName evidence="5">Pesticidal crystal protein Cry22Aa Ig-like domain-containing protein</fullName>
    </recommendedName>
</protein>
<evidence type="ECO:0000313" key="3">
    <source>
        <dbReference type="EMBL" id="SEW06582.1"/>
    </source>
</evidence>
<dbReference type="Gene3D" id="2.60.40.10">
    <property type="entry name" value="Immunoglobulins"/>
    <property type="match status" value="1"/>
</dbReference>
<evidence type="ECO:0000313" key="4">
    <source>
        <dbReference type="Proteomes" id="UP000199373"/>
    </source>
</evidence>
<dbReference type="EMBL" id="FOIQ01000003">
    <property type="protein sequence ID" value="SEW06582.1"/>
    <property type="molecule type" value="Genomic_DNA"/>
</dbReference>
<dbReference type="RefSeq" id="WP_091915602.1">
    <property type="nucleotide sequence ID" value="NZ_FOIQ01000003.1"/>
</dbReference>
<reference evidence="3 4" key="1">
    <citation type="submission" date="2016-10" db="EMBL/GenBank/DDBJ databases">
        <authorList>
            <person name="de Groot N.N."/>
        </authorList>
    </citation>
    <scope>NUCLEOTIDE SEQUENCE [LARGE SCALE GENOMIC DNA]</scope>
    <source>
        <strain evidence="3 4">TC2-24</strain>
    </source>
</reference>
<accession>A0A1I0NYG2</accession>
<dbReference type="Pfam" id="PF16404">
    <property type="entry name" value="BT_2262-like_C"/>
    <property type="match status" value="1"/>
</dbReference>
<evidence type="ECO:0008006" key="5">
    <source>
        <dbReference type="Google" id="ProtNLM"/>
    </source>
</evidence>
<evidence type="ECO:0000259" key="2">
    <source>
        <dbReference type="Pfam" id="PF16404"/>
    </source>
</evidence>
<dbReference type="InterPro" id="IPR032179">
    <property type="entry name" value="Cry22Aa_Ig-like"/>
</dbReference>
<organism evidence="3 4">
    <name type="scientific">Prevotella aff. ruminicola Tc2-24</name>
    <dbReference type="NCBI Taxonomy" id="81582"/>
    <lineage>
        <taxon>Bacteria</taxon>
        <taxon>Pseudomonadati</taxon>
        <taxon>Bacteroidota</taxon>
        <taxon>Bacteroidia</taxon>
        <taxon>Bacteroidales</taxon>
        <taxon>Prevotellaceae</taxon>
        <taxon>Prevotella</taxon>
    </lineage>
</organism>
<dbReference type="InterPro" id="IPR013783">
    <property type="entry name" value="Ig-like_fold"/>
</dbReference>
<name>A0A1I0NYG2_9BACT</name>
<keyword evidence="4" id="KW-1185">Reference proteome</keyword>
<proteinExistence type="predicted"/>
<sequence length="220" mass="24031">MKKIYLYGLMLCASVMGMISCSEEDHSDTRVTNFATIELEGDDFMEVNVGEPYTEPGYTAIEGTEDITSKVIVTGNVDTSKGGFYTLTYTAVNKDNFAASVERTVMVKNPNGIASAYFAETSQYSGAPITITDLGDGTYEIDDVMAGYYFFYKYPGYEPTYDFHLETVFKLNNDNTLTPVKSGSWYFSGTPPTLASGSYDPATGKVSYTTSNGISVVLSK</sequence>
<evidence type="ECO:0000259" key="1">
    <source>
        <dbReference type="Pfam" id="PF16403"/>
    </source>
</evidence>
<dbReference type="InterPro" id="IPR032180">
    <property type="entry name" value="BT_2262-like_C"/>
</dbReference>
<dbReference type="PROSITE" id="PS51257">
    <property type="entry name" value="PROKAR_LIPOPROTEIN"/>
    <property type="match status" value="1"/>
</dbReference>
<dbReference type="Pfam" id="PF16403">
    <property type="entry name" value="Bact_surface_Ig-like"/>
    <property type="match status" value="1"/>
</dbReference>
<feature type="domain" description="Pesticidal crystal protein Cry22Aa Ig-like" evidence="1">
    <location>
        <begin position="37"/>
        <end position="107"/>
    </location>
</feature>